<evidence type="ECO:0000313" key="1">
    <source>
        <dbReference type="EMBL" id="ESO12946.1"/>
    </source>
</evidence>
<reference evidence="1 3" key="2">
    <citation type="journal article" date="2013" name="Nature">
        <title>Insights into bilaterian evolution from three spiralian genomes.</title>
        <authorList>
            <person name="Simakov O."/>
            <person name="Marletaz F."/>
            <person name="Cho S.J."/>
            <person name="Edsinger-Gonzales E."/>
            <person name="Havlak P."/>
            <person name="Hellsten U."/>
            <person name="Kuo D.H."/>
            <person name="Larsson T."/>
            <person name="Lv J."/>
            <person name="Arendt D."/>
            <person name="Savage R."/>
            <person name="Osoegawa K."/>
            <person name="de Jong P."/>
            <person name="Grimwood J."/>
            <person name="Chapman J.A."/>
            <person name="Shapiro H."/>
            <person name="Aerts A."/>
            <person name="Otillar R.P."/>
            <person name="Terry A.Y."/>
            <person name="Boore J.L."/>
            <person name="Grigoriev I.V."/>
            <person name="Lindberg D.R."/>
            <person name="Seaver E.C."/>
            <person name="Weisblat D.A."/>
            <person name="Putnam N.H."/>
            <person name="Rokhsar D.S."/>
        </authorList>
    </citation>
    <scope>NUCLEOTIDE SEQUENCE</scope>
</reference>
<dbReference type="KEGG" id="hro:HELRODRAFT_159538"/>
<protein>
    <submittedName>
        <fullName evidence="1 2">Uncharacterized protein</fullName>
    </submittedName>
</protein>
<dbReference type="EMBL" id="KB095811">
    <property type="protein sequence ID" value="ESO12946.1"/>
    <property type="molecule type" value="Genomic_DNA"/>
</dbReference>
<keyword evidence="3" id="KW-1185">Reference proteome</keyword>
<evidence type="ECO:0000313" key="2">
    <source>
        <dbReference type="EnsemblMetazoa" id="HelroP159538"/>
    </source>
</evidence>
<dbReference type="GeneID" id="20198352"/>
<dbReference type="InParanoid" id="T1EP52"/>
<dbReference type="EnsemblMetazoa" id="HelroT159538">
    <property type="protein sequence ID" value="HelroP159538"/>
    <property type="gene ID" value="HelroG159538"/>
</dbReference>
<dbReference type="Proteomes" id="UP000015101">
    <property type="component" value="Unassembled WGS sequence"/>
</dbReference>
<proteinExistence type="predicted"/>
<dbReference type="OrthoDB" id="6131027at2759"/>
<reference evidence="2" key="3">
    <citation type="submission" date="2015-06" db="UniProtKB">
        <authorList>
            <consortium name="EnsemblMetazoa"/>
        </authorList>
    </citation>
    <scope>IDENTIFICATION</scope>
</reference>
<dbReference type="AlphaFoldDB" id="T1EP52"/>
<dbReference type="CTD" id="20198352"/>
<name>T1EP52_HELRO</name>
<gene>
    <name evidence="2" type="primary">20198352</name>
    <name evidence="1" type="ORF">HELRODRAFT_159538</name>
</gene>
<dbReference type="HOGENOM" id="CLU_1770067_0_0_1"/>
<dbReference type="RefSeq" id="XP_009009666.1">
    <property type="nucleotide sequence ID" value="XM_009011418.1"/>
</dbReference>
<sequence length="147" mass="17467">MDQLQIRHSNMKSIVSMVKQTTEDLARMSVYWDKAEFGELYREPGKSFGAHFREISLNPECGLYLVLCRLHCILGSFRERPYSKKGIAEIRAISQKEGMVSRSIRYWRDFLIMRDMHKLLIRINQDMLTAVDNMKKRHKPRFLQQTQ</sequence>
<organism evidence="2 3">
    <name type="scientific">Helobdella robusta</name>
    <name type="common">Californian leech</name>
    <dbReference type="NCBI Taxonomy" id="6412"/>
    <lineage>
        <taxon>Eukaryota</taxon>
        <taxon>Metazoa</taxon>
        <taxon>Spiralia</taxon>
        <taxon>Lophotrochozoa</taxon>
        <taxon>Annelida</taxon>
        <taxon>Clitellata</taxon>
        <taxon>Hirudinea</taxon>
        <taxon>Rhynchobdellida</taxon>
        <taxon>Glossiphoniidae</taxon>
        <taxon>Helobdella</taxon>
    </lineage>
</organism>
<accession>T1EP52</accession>
<reference evidence="3" key="1">
    <citation type="submission" date="2012-12" db="EMBL/GenBank/DDBJ databases">
        <authorList>
            <person name="Hellsten U."/>
            <person name="Grimwood J."/>
            <person name="Chapman J.A."/>
            <person name="Shapiro H."/>
            <person name="Aerts A."/>
            <person name="Otillar R.P."/>
            <person name="Terry A.Y."/>
            <person name="Boore J.L."/>
            <person name="Simakov O."/>
            <person name="Marletaz F."/>
            <person name="Cho S.-J."/>
            <person name="Edsinger-Gonzales E."/>
            <person name="Havlak P."/>
            <person name="Kuo D.-H."/>
            <person name="Larsson T."/>
            <person name="Lv J."/>
            <person name="Arendt D."/>
            <person name="Savage R."/>
            <person name="Osoegawa K."/>
            <person name="de Jong P."/>
            <person name="Lindberg D.R."/>
            <person name="Seaver E.C."/>
            <person name="Weisblat D.A."/>
            <person name="Putnam N.H."/>
            <person name="Grigoriev I.V."/>
            <person name="Rokhsar D.S."/>
        </authorList>
    </citation>
    <scope>NUCLEOTIDE SEQUENCE</scope>
</reference>
<dbReference type="EMBL" id="AMQM01000273">
    <property type="status" value="NOT_ANNOTATED_CDS"/>
    <property type="molecule type" value="Genomic_DNA"/>
</dbReference>
<evidence type="ECO:0000313" key="3">
    <source>
        <dbReference type="Proteomes" id="UP000015101"/>
    </source>
</evidence>